<dbReference type="RefSeq" id="XP_001422757.1">
    <property type="nucleotide sequence ID" value="XM_001422720.1"/>
</dbReference>
<feature type="compositionally biased region" description="Basic and acidic residues" evidence="1">
    <location>
        <begin position="293"/>
        <end position="302"/>
    </location>
</feature>
<feature type="compositionally biased region" description="Basic and acidic residues" evidence="1">
    <location>
        <begin position="32"/>
        <end position="42"/>
    </location>
</feature>
<feature type="region of interest" description="Disordered" evidence="1">
    <location>
        <begin position="243"/>
        <end position="327"/>
    </location>
</feature>
<dbReference type="OrthoDB" id="10622702at2759"/>
<feature type="compositionally biased region" description="Basic and acidic residues" evidence="1">
    <location>
        <begin position="128"/>
        <end position="142"/>
    </location>
</feature>
<dbReference type="Gramene" id="ABP01074">
    <property type="protein sequence ID" value="ABP01074"/>
    <property type="gene ID" value="OSTLU_94113"/>
</dbReference>
<proteinExistence type="predicted"/>
<protein>
    <submittedName>
        <fullName evidence="2">Uncharacterized protein</fullName>
    </submittedName>
</protein>
<dbReference type="HOGENOM" id="CLU_850982_0_0_1"/>
<keyword evidence="3" id="KW-1185">Reference proteome</keyword>
<feature type="compositionally biased region" description="Basic and acidic residues" evidence="1">
    <location>
        <begin position="247"/>
        <end position="264"/>
    </location>
</feature>
<dbReference type="AlphaFoldDB" id="A4SBD5"/>
<organism evidence="2 3">
    <name type="scientific">Ostreococcus lucimarinus (strain CCE9901)</name>
    <dbReference type="NCBI Taxonomy" id="436017"/>
    <lineage>
        <taxon>Eukaryota</taxon>
        <taxon>Viridiplantae</taxon>
        <taxon>Chlorophyta</taxon>
        <taxon>Mamiellophyceae</taxon>
        <taxon>Mamiellales</taxon>
        <taxon>Bathycoccaceae</taxon>
        <taxon>Ostreococcus</taxon>
    </lineage>
</organism>
<dbReference type="GeneID" id="5006656"/>
<feature type="region of interest" description="Disordered" evidence="1">
    <location>
        <begin position="128"/>
        <end position="172"/>
    </location>
</feature>
<evidence type="ECO:0000256" key="1">
    <source>
        <dbReference type="SAM" id="MobiDB-lite"/>
    </source>
</evidence>
<evidence type="ECO:0000313" key="3">
    <source>
        <dbReference type="Proteomes" id="UP000001568"/>
    </source>
</evidence>
<feature type="region of interest" description="Disordered" evidence="1">
    <location>
        <begin position="1"/>
        <end position="83"/>
    </location>
</feature>
<name>A4SBD5_OSTLU</name>
<accession>A4SBD5</accession>
<dbReference type="EMBL" id="CP000600">
    <property type="protein sequence ID" value="ABP01074.1"/>
    <property type="molecule type" value="Genomic_DNA"/>
</dbReference>
<sequence>MTPEGYERRTTHRTPTTRRDDDDDGWFASRTTTREKRRDGDALQRAALDSAWGGARGKTRRARDDGSPSKTRSRGGATATPEVALGAVDDAIDAMIVKSIGATSAAVSALTRGASYLGEVFDRAADSWDANDGKKDDDEGWTRTKFTTTNARAPTGKENVPVTPRAMTFGTRDDDSSALEMEALRREVAAAKARERETTRLAEELKRQNLALQKRQVAREAKASPEMVALVDQLRAQVEALMSEKSSLTHENKRLQRENRDLHAFIRTSDGDEDDGDESTDASSDLGNLSPEEVEKLEREIAEMEASLENSTLDYAAQNSSMESESA</sequence>
<dbReference type="Proteomes" id="UP000001568">
    <property type="component" value="Chromosome 20"/>
</dbReference>
<feature type="compositionally biased region" description="Polar residues" evidence="1">
    <location>
        <begin position="308"/>
        <end position="327"/>
    </location>
</feature>
<reference evidence="2 3" key="1">
    <citation type="journal article" date="2007" name="Proc. Natl. Acad. Sci. U.S.A.">
        <title>The tiny eukaryote Ostreococcus provides genomic insights into the paradox of plankton speciation.</title>
        <authorList>
            <person name="Palenik B."/>
            <person name="Grimwood J."/>
            <person name="Aerts A."/>
            <person name="Rouze P."/>
            <person name="Salamov A."/>
            <person name="Putnam N."/>
            <person name="Dupont C."/>
            <person name="Jorgensen R."/>
            <person name="Derelle E."/>
            <person name="Rombauts S."/>
            <person name="Zhou K."/>
            <person name="Otillar R."/>
            <person name="Merchant S.S."/>
            <person name="Podell S."/>
            <person name="Gaasterland T."/>
            <person name="Napoli C."/>
            <person name="Gendler K."/>
            <person name="Manuell A."/>
            <person name="Tai V."/>
            <person name="Vallon O."/>
            <person name="Piganeau G."/>
            <person name="Jancek S."/>
            <person name="Heijde M."/>
            <person name="Jabbari K."/>
            <person name="Bowler C."/>
            <person name="Lohr M."/>
            <person name="Robbens S."/>
            <person name="Werner G."/>
            <person name="Dubchak I."/>
            <person name="Pazour G.J."/>
            <person name="Ren Q."/>
            <person name="Paulsen I."/>
            <person name="Delwiche C."/>
            <person name="Schmutz J."/>
            <person name="Rokhsar D."/>
            <person name="Van de Peer Y."/>
            <person name="Moreau H."/>
            <person name="Grigoriev I.V."/>
        </authorList>
    </citation>
    <scope>NUCLEOTIDE SEQUENCE [LARGE SCALE GENOMIC DNA]</scope>
    <source>
        <strain evidence="2 3">CCE9901</strain>
    </source>
</reference>
<gene>
    <name evidence="2" type="ORF">OSTLU_94113</name>
</gene>
<evidence type="ECO:0000313" key="2">
    <source>
        <dbReference type="EMBL" id="ABP01074.1"/>
    </source>
</evidence>
<dbReference type="OMA" id="AQMEASM"/>
<dbReference type="KEGG" id="olu:OSTLU_94113"/>
<feature type="compositionally biased region" description="Acidic residues" evidence="1">
    <location>
        <begin position="271"/>
        <end position="280"/>
    </location>
</feature>